<name>A0AAV7X9P9_9NEOP</name>
<dbReference type="PANTHER" id="PTHR43570">
    <property type="entry name" value="ALDEHYDE DEHYDROGENASE"/>
    <property type="match status" value="1"/>
</dbReference>
<feature type="domain" description="Aldehyde dehydrogenase" evidence="7">
    <location>
        <begin position="13"/>
        <end position="345"/>
    </location>
</feature>
<sequence>MKPEKPTRAPLNWFDEVVIHKEPLGVVLVLGTWNYPLHLTLLPVAGAIAAGNCVIIKPPDLVPESARAMAELIPRYLDKDCVQVLLGGIPETTEILRQKFDYIFYTGSANVGRIVHAAANRHLTPTTLELGGKSPVWLGASADLLTATRRLLWGKFTNMGQTCVAPDYLLCTREVRDDFLRLAKQVIEEFYGADPKASPDLGRIVSDRQFQRVNQLLKCGTVAVGGDVDRADLYVGPTILVDVLPDDPVMAEEVFGPVLPVYTVAGPTEAVNFINSRDKPLALYVFTRDPEERDMFLSNTSSGGVSVNDTMLHLCTEGLPFGGVGLSGMGAYHGRYSFETFSHRKGVLAKNFNPVLEAVAAARYPPYSRHKTLLLRTLMLKRRSLPWRTLASAGLFSLGMAFTWALNLLTAGMTAPPETATAAAAAVPDT</sequence>
<dbReference type="InterPro" id="IPR015590">
    <property type="entry name" value="Aldehyde_DH_dom"/>
</dbReference>
<organism evidence="8 9">
    <name type="scientific">Megalurothrips usitatus</name>
    <name type="common">bean blossom thrips</name>
    <dbReference type="NCBI Taxonomy" id="439358"/>
    <lineage>
        <taxon>Eukaryota</taxon>
        <taxon>Metazoa</taxon>
        <taxon>Ecdysozoa</taxon>
        <taxon>Arthropoda</taxon>
        <taxon>Hexapoda</taxon>
        <taxon>Insecta</taxon>
        <taxon>Pterygota</taxon>
        <taxon>Neoptera</taxon>
        <taxon>Paraneoptera</taxon>
        <taxon>Thysanoptera</taxon>
        <taxon>Terebrantia</taxon>
        <taxon>Thripoidea</taxon>
        <taxon>Thripidae</taxon>
        <taxon>Megalurothrips</taxon>
    </lineage>
</organism>
<dbReference type="Gene3D" id="3.40.309.10">
    <property type="entry name" value="Aldehyde Dehydrogenase, Chain A, domain 2"/>
    <property type="match status" value="1"/>
</dbReference>
<evidence type="ECO:0000313" key="9">
    <source>
        <dbReference type="Proteomes" id="UP001075354"/>
    </source>
</evidence>
<dbReference type="PANTHER" id="PTHR43570:SF16">
    <property type="entry name" value="ALDEHYDE DEHYDROGENASE TYPE III, ISOFORM Q"/>
    <property type="match status" value="1"/>
</dbReference>
<feature type="active site" evidence="4 5">
    <location>
        <position position="129"/>
    </location>
</feature>
<comment type="caution">
    <text evidence="8">The sequence shown here is derived from an EMBL/GenBank/DDBJ whole genome shotgun (WGS) entry which is preliminary data.</text>
</comment>
<dbReference type="Pfam" id="PF00171">
    <property type="entry name" value="Aldedh"/>
    <property type="match status" value="1"/>
</dbReference>
<dbReference type="Proteomes" id="UP001075354">
    <property type="component" value="Chromosome 13"/>
</dbReference>
<dbReference type="EMBL" id="JAPTSV010000013">
    <property type="protein sequence ID" value="KAJ1521341.1"/>
    <property type="molecule type" value="Genomic_DNA"/>
</dbReference>
<protein>
    <recommendedName>
        <fullName evidence="3">Aldehyde dehydrogenase</fullName>
    </recommendedName>
</protein>
<reference evidence="8" key="1">
    <citation type="submission" date="2022-12" db="EMBL/GenBank/DDBJ databases">
        <title>Chromosome-level genome assembly of the bean flower thrips Megalurothrips usitatus.</title>
        <authorList>
            <person name="Ma L."/>
            <person name="Liu Q."/>
            <person name="Li H."/>
            <person name="Cai W."/>
        </authorList>
    </citation>
    <scope>NUCLEOTIDE SEQUENCE</scope>
    <source>
        <strain evidence="8">Cailab_2022a</strain>
    </source>
</reference>
<evidence type="ECO:0000256" key="5">
    <source>
        <dbReference type="PROSITE-ProRule" id="PRU10007"/>
    </source>
</evidence>
<dbReference type="PROSITE" id="PS00687">
    <property type="entry name" value="ALDEHYDE_DEHYDR_GLU"/>
    <property type="match status" value="1"/>
</dbReference>
<dbReference type="InterPro" id="IPR012394">
    <property type="entry name" value="Aldehyde_DH_NAD(P)"/>
</dbReference>
<evidence type="ECO:0000256" key="6">
    <source>
        <dbReference type="RuleBase" id="RU003345"/>
    </source>
</evidence>
<dbReference type="PIRSF" id="PIRSF036492">
    <property type="entry name" value="ALDH"/>
    <property type="match status" value="1"/>
</dbReference>
<dbReference type="AlphaFoldDB" id="A0AAV7X9P9"/>
<gene>
    <name evidence="8" type="ORF">ONE63_003017</name>
</gene>
<dbReference type="InterPro" id="IPR016163">
    <property type="entry name" value="Ald_DH_C"/>
</dbReference>
<dbReference type="InterPro" id="IPR029510">
    <property type="entry name" value="Ald_DH_CS_GLU"/>
</dbReference>
<evidence type="ECO:0000256" key="3">
    <source>
        <dbReference type="PIRNR" id="PIRNR036492"/>
    </source>
</evidence>
<dbReference type="SUPFAM" id="SSF53720">
    <property type="entry name" value="ALDH-like"/>
    <property type="match status" value="1"/>
</dbReference>
<evidence type="ECO:0000256" key="1">
    <source>
        <dbReference type="ARBA" id="ARBA00009986"/>
    </source>
</evidence>
<accession>A0AAV7X9P9</accession>
<dbReference type="PROSITE" id="PS00070">
    <property type="entry name" value="ALDEHYDE_DEHYDR_CYS"/>
    <property type="match status" value="1"/>
</dbReference>
<keyword evidence="9" id="KW-1185">Reference proteome</keyword>
<dbReference type="InterPro" id="IPR016162">
    <property type="entry name" value="Ald_DH_N"/>
</dbReference>
<dbReference type="InterPro" id="IPR016161">
    <property type="entry name" value="Ald_DH/histidinol_DH"/>
</dbReference>
<evidence type="ECO:0000256" key="2">
    <source>
        <dbReference type="ARBA" id="ARBA00023002"/>
    </source>
</evidence>
<dbReference type="GO" id="GO:0006081">
    <property type="term" value="P:aldehyde metabolic process"/>
    <property type="evidence" value="ECO:0007669"/>
    <property type="project" value="InterPro"/>
</dbReference>
<feature type="active site" evidence="4">
    <location>
        <position position="163"/>
    </location>
</feature>
<dbReference type="Gene3D" id="3.40.605.10">
    <property type="entry name" value="Aldehyde Dehydrogenase, Chain A, domain 1"/>
    <property type="match status" value="1"/>
</dbReference>
<evidence type="ECO:0000256" key="4">
    <source>
        <dbReference type="PIRSR" id="PIRSR036492-1"/>
    </source>
</evidence>
<dbReference type="FunFam" id="3.40.309.10:FF:000003">
    <property type="entry name" value="Aldehyde dehydrogenase"/>
    <property type="match status" value="1"/>
</dbReference>
<evidence type="ECO:0000259" key="7">
    <source>
        <dbReference type="Pfam" id="PF00171"/>
    </source>
</evidence>
<keyword evidence="2 3" id="KW-0560">Oxidoreductase</keyword>
<dbReference type="GO" id="GO:0004029">
    <property type="term" value="F:aldehyde dehydrogenase (NAD+) activity"/>
    <property type="evidence" value="ECO:0007669"/>
    <property type="project" value="TreeGrafter"/>
</dbReference>
<comment type="similarity">
    <text evidence="1 3 6">Belongs to the aldehyde dehydrogenase family.</text>
</comment>
<dbReference type="InterPro" id="IPR016160">
    <property type="entry name" value="Ald_DH_CS_CYS"/>
</dbReference>
<evidence type="ECO:0000313" key="8">
    <source>
        <dbReference type="EMBL" id="KAJ1521341.1"/>
    </source>
</evidence>
<dbReference type="GO" id="GO:0005737">
    <property type="term" value="C:cytoplasm"/>
    <property type="evidence" value="ECO:0007669"/>
    <property type="project" value="TreeGrafter"/>
</dbReference>
<proteinExistence type="inferred from homology"/>